<protein>
    <submittedName>
        <fullName evidence="6">PhoH family protein</fullName>
    </submittedName>
</protein>
<comment type="caution">
    <text evidence="6">The sequence shown here is derived from an EMBL/GenBank/DDBJ whole genome shotgun (WGS) entry which is preliminary data.</text>
</comment>
<proteinExistence type="inferred from homology"/>
<dbReference type="GO" id="GO:0005524">
    <property type="term" value="F:ATP binding"/>
    <property type="evidence" value="ECO:0007669"/>
    <property type="project" value="UniProtKB-KW"/>
</dbReference>
<gene>
    <name evidence="6" type="ORF">KEU06_09605</name>
</gene>
<dbReference type="PANTHER" id="PTHR30473">
    <property type="entry name" value="PROTEIN PHOH"/>
    <property type="match status" value="1"/>
</dbReference>
<dbReference type="SUPFAM" id="SSF52540">
    <property type="entry name" value="P-loop containing nucleoside triphosphate hydrolases"/>
    <property type="match status" value="1"/>
</dbReference>
<accession>A0A942I933</accession>
<reference evidence="6" key="1">
    <citation type="submission" date="2021-04" db="EMBL/GenBank/DDBJ databases">
        <title>Pseudaminobacter soli sp. nov., isolated from paddy soil contaminated by heavy metals.</title>
        <authorList>
            <person name="Zhang K."/>
        </authorList>
    </citation>
    <scope>NUCLEOTIDE SEQUENCE</scope>
    <source>
        <strain evidence="6">19-2017</strain>
    </source>
</reference>
<evidence type="ECO:0000256" key="4">
    <source>
        <dbReference type="SAM" id="MobiDB-lite"/>
    </source>
</evidence>
<dbReference type="InterPro" id="IPR051451">
    <property type="entry name" value="PhoH2-like"/>
</dbReference>
<feature type="domain" description="PhoH-like protein" evidence="5">
    <location>
        <begin position="35"/>
        <end position="237"/>
    </location>
</feature>
<dbReference type="Pfam" id="PF02562">
    <property type="entry name" value="PhoH"/>
    <property type="match status" value="1"/>
</dbReference>
<dbReference type="InterPro" id="IPR003714">
    <property type="entry name" value="PhoH"/>
</dbReference>
<organism evidence="6 7">
    <name type="scientific">Pseudaminobacter soli</name>
    <name type="common">ex Zhang et al. 2022</name>
    <dbReference type="NCBI Taxonomy" id="2831468"/>
    <lineage>
        <taxon>Bacteria</taxon>
        <taxon>Pseudomonadati</taxon>
        <taxon>Pseudomonadota</taxon>
        <taxon>Alphaproteobacteria</taxon>
        <taxon>Hyphomicrobiales</taxon>
        <taxon>Phyllobacteriaceae</taxon>
        <taxon>Pseudaminobacter</taxon>
    </lineage>
</organism>
<name>A0A942I933_9HYPH</name>
<feature type="compositionally biased region" description="Basic and acidic residues" evidence="4">
    <location>
        <begin position="18"/>
        <end position="38"/>
    </location>
</feature>
<evidence type="ECO:0000256" key="1">
    <source>
        <dbReference type="ARBA" id="ARBA00010393"/>
    </source>
</evidence>
<sequence length="270" mass="29844">MELSDVFEAESPPTSKPSKREQRKADKEARRPKPLEARNLRQKELIQQLNAFPVVIALGPAGSGKTYVGARHALDRLLRKTIDRIIIARPSVSAARHRMGFLPGDGDKKMKPWLVPIVDAFKEGTSGAEVDRLTATKQIEVLPFEHMRGRTVKDGVFLLDEAQNCTLADLEMFLTRIGDNAQAIICGDPDQSDIGRDSGLRTIAEMVSRHGLNAGITFFREEDVVRSATAKEWVMAFAAERSHLSPGPDFSGDWRPAFLDKGVENGRPCG</sequence>
<dbReference type="InterPro" id="IPR027417">
    <property type="entry name" value="P-loop_NTPase"/>
</dbReference>
<evidence type="ECO:0000313" key="6">
    <source>
        <dbReference type="EMBL" id="MBS3648861.1"/>
    </source>
</evidence>
<dbReference type="AlphaFoldDB" id="A0A942I933"/>
<evidence type="ECO:0000256" key="3">
    <source>
        <dbReference type="ARBA" id="ARBA00022840"/>
    </source>
</evidence>
<keyword evidence="3" id="KW-0067">ATP-binding</keyword>
<dbReference type="RefSeq" id="WP_188254423.1">
    <property type="nucleotide sequence ID" value="NZ_JABVCF010000004.1"/>
</dbReference>
<dbReference type="Gene3D" id="3.40.50.300">
    <property type="entry name" value="P-loop containing nucleotide triphosphate hydrolases"/>
    <property type="match status" value="1"/>
</dbReference>
<feature type="region of interest" description="Disordered" evidence="4">
    <location>
        <begin position="1"/>
        <end position="38"/>
    </location>
</feature>
<dbReference type="GO" id="GO:0005829">
    <property type="term" value="C:cytosol"/>
    <property type="evidence" value="ECO:0007669"/>
    <property type="project" value="TreeGrafter"/>
</dbReference>
<comment type="similarity">
    <text evidence="1">Belongs to the PhoH family.</text>
</comment>
<evidence type="ECO:0000256" key="2">
    <source>
        <dbReference type="ARBA" id="ARBA00022741"/>
    </source>
</evidence>
<evidence type="ECO:0000313" key="7">
    <source>
        <dbReference type="Proteomes" id="UP000680348"/>
    </source>
</evidence>
<evidence type="ECO:0000259" key="5">
    <source>
        <dbReference type="Pfam" id="PF02562"/>
    </source>
</evidence>
<dbReference type="PANTHER" id="PTHR30473:SF3">
    <property type="entry name" value="PROTEIN PHOH"/>
    <property type="match status" value="1"/>
</dbReference>
<keyword evidence="7" id="KW-1185">Reference proteome</keyword>
<keyword evidence="2" id="KW-0547">Nucleotide-binding</keyword>
<dbReference type="EMBL" id="JAGWCR010000004">
    <property type="protein sequence ID" value="MBS3648861.1"/>
    <property type="molecule type" value="Genomic_DNA"/>
</dbReference>
<dbReference type="Proteomes" id="UP000680348">
    <property type="component" value="Unassembled WGS sequence"/>
</dbReference>